<evidence type="ECO:0000313" key="3">
    <source>
        <dbReference type="Proteomes" id="UP000009192"/>
    </source>
</evidence>
<sequence>MLIKIIALLLLFHRAVLAVSTACPLEQSCGKANDSSAICRLDEQTMCIRKYASKCHMDIAACREGANYTDFSDVYCQMETYMCEETATYERWTIFFGHAKD</sequence>
<gene>
    <name evidence="2" type="primary">Dmoj\GI26328</name>
    <name evidence="2" type="ORF">Dmoj_GI26328</name>
</gene>
<reference evidence="2 3" key="1">
    <citation type="journal article" date="2007" name="Nature">
        <title>Evolution of genes and genomes on the Drosophila phylogeny.</title>
        <authorList>
            <consortium name="Drosophila 12 Genomes Consortium"/>
            <person name="Clark A.G."/>
            <person name="Eisen M.B."/>
            <person name="Smith D.R."/>
            <person name="Bergman C.M."/>
            <person name="Oliver B."/>
            <person name="Markow T.A."/>
            <person name="Kaufman T.C."/>
            <person name="Kellis M."/>
            <person name="Gelbart W."/>
            <person name="Iyer V.N."/>
            <person name="Pollard D.A."/>
            <person name="Sackton T.B."/>
            <person name="Larracuente A.M."/>
            <person name="Singh N.D."/>
            <person name="Abad J.P."/>
            <person name="Abt D.N."/>
            <person name="Adryan B."/>
            <person name="Aguade M."/>
            <person name="Akashi H."/>
            <person name="Anderson W.W."/>
            <person name="Aquadro C.F."/>
            <person name="Ardell D.H."/>
            <person name="Arguello R."/>
            <person name="Artieri C.G."/>
            <person name="Barbash D.A."/>
            <person name="Barker D."/>
            <person name="Barsanti P."/>
            <person name="Batterham P."/>
            <person name="Batzoglou S."/>
            <person name="Begun D."/>
            <person name="Bhutkar A."/>
            <person name="Blanco E."/>
            <person name="Bosak S.A."/>
            <person name="Bradley R.K."/>
            <person name="Brand A.D."/>
            <person name="Brent M.R."/>
            <person name="Brooks A.N."/>
            <person name="Brown R.H."/>
            <person name="Butlin R.K."/>
            <person name="Caggese C."/>
            <person name="Calvi B.R."/>
            <person name="Bernardo de Carvalho A."/>
            <person name="Caspi A."/>
            <person name="Castrezana S."/>
            <person name="Celniker S.E."/>
            <person name="Chang J.L."/>
            <person name="Chapple C."/>
            <person name="Chatterji S."/>
            <person name="Chinwalla A."/>
            <person name="Civetta A."/>
            <person name="Clifton S.W."/>
            <person name="Comeron J.M."/>
            <person name="Costello J.C."/>
            <person name="Coyne J.A."/>
            <person name="Daub J."/>
            <person name="David R.G."/>
            <person name="Delcher A.L."/>
            <person name="Delehaunty K."/>
            <person name="Do C.B."/>
            <person name="Ebling H."/>
            <person name="Edwards K."/>
            <person name="Eickbush T."/>
            <person name="Evans J.D."/>
            <person name="Filipski A."/>
            <person name="Findeiss S."/>
            <person name="Freyhult E."/>
            <person name="Fulton L."/>
            <person name="Fulton R."/>
            <person name="Garcia A.C."/>
            <person name="Gardiner A."/>
            <person name="Garfield D.A."/>
            <person name="Garvin B.E."/>
            <person name="Gibson G."/>
            <person name="Gilbert D."/>
            <person name="Gnerre S."/>
            <person name="Godfrey J."/>
            <person name="Good R."/>
            <person name="Gotea V."/>
            <person name="Gravely B."/>
            <person name="Greenberg A.J."/>
            <person name="Griffiths-Jones S."/>
            <person name="Gross S."/>
            <person name="Guigo R."/>
            <person name="Gustafson E.A."/>
            <person name="Haerty W."/>
            <person name="Hahn M.W."/>
            <person name="Halligan D.L."/>
            <person name="Halpern A.L."/>
            <person name="Halter G.M."/>
            <person name="Han M.V."/>
            <person name="Heger A."/>
            <person name="Hillier L."/>
            <person name="Hinrichs A.S."/>
            <person name="Holmes I."/>
            <person name="Hoskins R.A."/>
            <person name="Hubisz M.J."/>
            <person name="Hultmark D."/>
            <person name="Huntley M.A."/>
            <person name="Jaffe D.B."/>
            <person name="Jagadeeshan S."/>
            <person name="Jeck W.R."/>
            <person name="Johnson J."/>
            <person name="Jones C.D."/>
            <person name="Jordan W.C."/>
            <person name="Karpen G.H."/>
            <person name="Kataoka E."/>
            <person name="Keightley P.D."/>
            <person name="Kheradpour P."/>
            <person name="Kirkness E.F."/>
            <person name="Koerich L.B."/>
            <person name="Kristiansen K."/>
            <person name="Kudrna D."/>
            <person name="Kulathinal R.J."/>
            <person name="Kumar S."/>
            <person name="Kwok R."/>
            <person name="Lander E."/>
            <person name="Langley C.H."/>
            <person name="Lapoint R."/>
            <person name="Lazzaro B.P."/>
            <person name="Lee S.J."/>
            <person name="Levesque L."/>
            <person name="Li R."/>
            <person name="Lin C.F."/>
            <person name="Lin M.F."/>
            <person name="Lindblad-Toh K."/>
            <person name="Llopart A."/>
            <person name="Long M."/>
            <person name="Low L."/>
            <person name="Lozovsky E."/>
            <person name="Lu J."/>
            <person name="Luo M."/>
            <person name="Machado C.A."/>
            <person name="Makalowski W."/>
            <person name="Marzo M."/>
            <person name="Matsuda M."/>
            <person name="Matzkin L."/>
            <person name="McAllister B."/>
            <person name="McBride C.S."/>
            <person name="McKernan B."/>
            <person name="McKernan K."/>
            <person name="Mendez-Lago M."/>
            <person name="Minx P."/>
            <person name="Mollenhauer M.U."/>
            <person name="Montooth K."/>
            <person name="Mount S.M."/>
            <person name="Mu X."/>
            <person name="Myers E."/>
            <person name="Negre B."/>
            <person name="Newfeld S."/>
            <person name="Nielsen R."/>
            <person name="Noor M.A."/>
            <person name="O'Grady P."/>
            <person name="Pachter L."/>
            <person name="Papaceit M."/>
            <person name="Parisi M.J."/>
            <person name="Parisi M."/>
            <person name="Parts L."/>
            <person name="Pedersen J.S."/>
            <person name="Pesole G."/>
            <person name="Phillippy A.M."/>
            <person name="Ponting C.P."/>
            <person name="Pop M."/>
            <person name="Porcelli D."/>
            <person name="Powell J.R."/>
            <person name="Prohaska S."/>
            <person name="Pruitt K."/>
            <person name="Puig M."/>
            <person name="Quesneville H."/>
            <person name="Ram K.R."/>
            <person name="Rand D."/>
            <person name="Rasmussen M.D."/>
            <person name="Reed L.K."/>
            <person name="Reenan R."/>
            <person name="Reily A."/>
            <person name="Remington K.A."/>
            <person name="Rieger T.T."/>
            <person name="Ritchie M.G."/>
            <person name="Robin C."/>
            <person name="Rogers Y.H."/>
            <person name="Rohde C."/>
            <person name="Rozas J."/>
            <person name="Rubenfield M.J."/>
            <person name="Ruiz A."/>
            <person name="Russo S."/>
            <person name="Salzberg S.L."/>
            <person name="Sanchez-Gracia A."/>
            <person name="Saranga D.J."/>
            <person name="Sato H."/>
            <person name="Schaeffer S.W."/>
            <person name="Schatz M.C."/>
            <person name="Schlenke T."/>
            <person name="Schwartz R."/>
            <person name="Segarra C."/>
            <person name="Singh R.S."/>
            <person name="Sirot L."/>
            <person name="Sirota M."/>
            <person name="Sisneros N.B."/>
            <person name="Smith C.D."/>
            <person name="Smith T.F."/>
            <person name="Spieth J."/>
            <person name="Stage D.E."/>
            <person name="Stark A."/>
            <person name="Stephan W."/>
            <person name="Strausberg R.L."/>
            <person name="Strempel S."/>
            <person name="Sturgill D."/>
            <person name="Sutton G."/>
            <person name="Sutton G.G."/>
            <person name="Tao W."/>
            <person name="Teichmann S."/>
            <person name="Tobari Y.N."/>
            <person name="Tomimura Y."/>
            <person name="Tsolas J.M."/>
            <person name="Valente V.L."/>
            <person name="Venter E."/>
            <person name="Venter J.C."/>
            <person name="Vicario S."/>
            <person name="Vieira F.G."/>
            <person name="Vilella A.J."/>
            <person name="Villasante A."/>
            <person name="Walenz B."/>
            <person name="Wang J."/>
            <person name="Wasserman M."/>
            <person name="Watts T."/>
            <person name="Wilson D."/>
            <person name="Wilson R.K."/>
            <person name="Wing R.A."/>
            <person name="Wolfner M.F."/>
            <person name="Wong A."/>
            <person name="Wong G.K."/>
            <person name="Wu C.I."/>
            <person name="Wu G."/>
            <person name="Yamamoto D."/>
            <person name="Yang H.P."/>
            <person name="Yang S.P."/>
            <person name="Yorke J.A."/>
            <person name="Yoshida K."/>
            <person name="Zdobnov E."/>
            <person name="Zhang P."/>
            <person name="Zhang Y."/>
            <person name="Zimin A.V."/>
            <person name="Baldwin J."/>
            <person name="Abdouelleil A."/>
            <person name="Abdulkadir J."/>
            <person name="Abebe A."/>
            <person name="Abera B."/>
            <person name="Abreu J."/>
            <person name="Acer S.C."/>
            <person name="Aftuck L."/>
            <person name="Alexander A."/>
            <person name="An P."/>
            <person name="Anderson E."/>
            <person name="Anderson S."/>
            <person name="Arachi H."/>
            <person name="Azer M."/>
            <person name="Bachantsang P."/>
            <person name="Barry A."/>
            <person name="Bayul T."/>
            <person name="Berlin A."/>
            <person name="Bessette D."/>
            <person name="Bloom T."/>
            <person name="Blye J."/>
            <person name="Boguslavskiy L."/>
            <person name="Bonnet C."/>
            <person name="Boukhgalter B."/>
            <person name="Bourzgui I."/>
            <person name="Brown A."/>
            <person name="Cahill P."/>
            <person name="Channer S."/>
            <person name="Cheshatsang Y."/>
            <person name="Chuda L."/>
            <person name="Citroen M."/>
            <person name="Collymore A."/>
            <person name="Cooke P."/>
            <person name="Costello M."/>
            <person name="D'Aco K."/>
            <person name="Daza R."/>
            <person name="De Haan G."/>
            <person name="DeGray S."/>
            <person name="DeMaso C."/>
            <person name="Dhargay N."/>
            <person name="Dooley K."/>
            <person name="Dooley E."/>
            <person name="Doricent M."/>
            <person name="Dorje P."/>
            <person name="Dorjee K."/>
            <person name="Dupes A."/>
            <person name="Elong R."/>
            <person name="Falk J."/>
            <person name="Farina A."/>
            <person name="Faro S."/>
            <person name="Ferguson D."/>
            <person name="Fisher S."/>
            <person name="Foley C.D."/>
            <person name="Franke A."/>
            <person name="Friedrich D."/>
            <person name="Gadbois L."/>
            <person name="Gearin G."/>
            <person name="Gearin C.R."/>
            <person name="Giannoukos G."/>
            <person name="Goode T."/>
            <person name="Graham J."/>
            <person name="Grandbois E."/>
            <person name="Grewal S."/>
            <person name="Gyaltsen K."/>
            <person name="Hafez N."/>
            <person name="Hagos B."/>
            <person name="Hall J."/>
            <person name="Henson C."/>
            <person name="Hollinger A."/>
            <person name="Honan T."/>
            <person name="Huard M.D."/>
            <person name="Hughes L."/>
            <person name="Hurhula B."/>
            <person name="Husby M.E."/>
            <person name="Kamat A."/>
            <person name="Kanga B."/>
            <person name="Kashin S."/>
            <person name="Khazanovich D."/>
            <person name="Kisner P."/>
            <person name="Lance K."/>
            <person name="Lara M."/>
            <person name="Lee W."/>
            <person name="Lennon N."/>
            <person name="Letendre F."/>
            <person name="LeVine R."/>
            <person name="Lipovsky A."/>
            <person name="Liu X."/>
            <person name="Liu J."/>
            <person name="Liu S."/>
            <person name="Lokyitsang T."/>
            <person name="Lokyitsang Y."/>
            <person name="Lubonja R."/>
            <person name="Lui A."/>
            <person name="MacDonald P."/>
            <person name="Magnisalis V."/>
            <person name="Maru K."/>
            <person name="Matthews C."/>
            <person name="McCusker W."/>
            <person name="McDonough S."/>
            <person name="Mehta T."/>
            <person name="Meldrim J."/>
            <person name="Meneus L."/>
            <person name="Mihai O."/>
            <person name="Mihalev A."/>
            <person name="Mihova T."/>
            <person name="Mittelman R."/>
            <person name="Mlenga V."/>
            <person name="Montmayeur A."/>
            <person name="Mulrain L."/>
            <person name="Navidi A."/>
            <person name="Naylor J."/>
            <person name="Negash T."/>
            <person name="Nguyen T."/>
            <person name="Nguyen N."/>
            <person name="Nicol R."/>
            <person name="Norbu C."/>
            <person name="Norbu N."/>
            <person name="Novod N."/>
            <person name="O'Neill B."/>
            <person name="Osman S."/>
            <person name="Markiewicz E."/>
            <person name="Oyono O.L."/>
            <person name="Patti C."/>
            <person name="Phunkhang P."/>
            <person name="Pierre F."/>
            <person name="Priest M."/>
            <person name="Raghuraman S."/>
            <person name="Rege F."/>
            <person name="Reyes R."/>
            <person name="Rise C."/>
            <person name="Rogov P."/>
            <person name="Ross K."/>
            <person name="Ryan E."/>
            <person name="Settipalli S."/>
            <person name="Shea T."/>
            <person name="Sherpa N."/>
            <person name="Shi L."/>
            <person name="Shih D."/>
            <person name="Sparrow T."/>
            <person name="Spaulding J."/>
            <person name="Stalker J."/>
            <person name="Stange-Thomann N."/>
            <person name="Stavropoulos S."/>
            <person name="Stone C."/>
            <person name="Strader C."/>
            <person name="Tesfaye S."/>
            <person name="Thomson T."/>
            <person name="Thoulutsang Y."/>
            <person name="Thoulutsang D."/>
            <person name="Topham K."/>
            <person name="Topping I."/>
            <person name="Tsamla T."/>
            <person name="Vassiliev H."/>
            <person name="Vo A."/>
            <person name="Wangchuk T."/>
            <person name="Wangdi T."/>
            <person name="Weiand M."/>
            <person name="Wilkinson J."/>
            <person name="Wilson A."/>
            <person name="Yadav S."/>
            <person name="Young G."/>
            <person name="Yu Q."/>
            <person name="Zembek L."/>
            <person name="Zhong D."/>
            <person name="Zimmer A."/>
            <person name="Zwirko Z."/>
            <person name="Jaffe D.B."/>
            <person name="Alvarez P."/>
            <person name="Brockman W."/>
            <person name="Butler J."/>
            <person name="Chin C."/>
            <person name="Gnerre S."/>
            <person name="Grabherr M."/>
            <person name="Kleber M."/>
            <person name="Mauceli E."/>
            <person name="MacCallum I."/>
        </authorList>
    </citation>
    <scope>NUCLEOTIDE SEQUENCE [LARGE SCALE GENOMIC DNA]</scope>
    <source>
        <strain evidence="3">Tucson 15081-1352.22</strain>
    </source>
</reference>
<dbReference type="InParanoid" id="A0A0Q9XCU4"/>
<protein>
    <submittedName>
        <fullName evidence="2">Uncharacterized protein, isoform A</fullName>
    </submittedName>
</protein>
<organism evidence="2 3">
    <name type="scientific">Drosophila mojavensis</name>
    <name type="common">Fruit fly</name>
    <dbReference type="NCBI Taxonomy" id="7230"/>
    <lineage>
        <taxon>Eukaryota</taxon>
        <taxon>Metazoa</taxon>
        <taxon>Ecdysozoa</taxon>
        <taxon>Arthropoda</taxon>
        <taxon>Hexapoda</taxon>
        <taxon>Insecta</taxon>
        <taxon>Pterygota</taxon>
        <taxon>Neoptera</taxon>
        <taxon>Endopterygota</taxon>
        <taxon>Diptera</taxon>
        <taxon>Brachycera</taxon>
        <taxon>Muscomorpha</taxon>
        <taxon>Ephydroidea</taxon>
        <taxon>Drosophilidae</taxon>
        <taxon>Drosophila</taxon>
    </lineage>
</organism>
<dbReference type="EMBL" id="CH933809">
    <property type="protein sequence ID" value="KRG06189.1"/>
    <property type="molecule type" value="Genomic_DNA"/>
</dbReference>
<proteinExistence type="predicted"/>
<dbReference type="Proteomes" id="UP000009192">
    <property type="component" value="Unassembled WGS sequence"/>
</dbReference>
<feature type="chain" id="PRO_5006387778" evidence="1">
    <location>
        <begin position="19"/>
        <end position="101"/>
    </location>
</feature>
<keyword evidence="3" id="KW-1185">Reference proteome</keyword>
<accession>A0A0Q9XCU4</accession>
<dbReference type="OrthoDB" id="7901105at2759"/>
<evidence type="ECO:0000256" key="1">
    <source>
        <dbReference type="SAM" id="SignalP"/>
    </source>
</evidence>
<name>A0A0Q9XCU4_DROMO</name>
<dbReference type="AlphaFoldDB" id="A0A0Q9XCU4"/>
<keyword evidence="1" id="KW-0732">Signal</keyword>
<feature type="signal peptide" evidence="1">
    <location>
        <begin position="1"/>
        <end position="18"/>
    </location>
</feature>
<dbReference type="KEGG" id="dmo:Dmoj_GI26328"/>
<evidence type="ECO:0000313" key="2">
    <source>
        <dbReference type="EMBL" id="KRG06189.1"/>
    </source>
</evidence>